<protein>
    <submittedName>
        <fullName evidence="1">Uncharacterized protein</fullName>
    </submittedName>
</protein>
<dbReference type="EMBL" id="CP107020">
    <property type="protein sequence ID" value="UYG16041.1"/>
    <property type="molecule type" value="Genomic_DNA"/>
</dbReference>
<reference evidence="1" key="1">
    <citation type="submission" date="2022-10" db="EMBL/GenBank/DDBJ databases">
        <title>Whole-Genome Sequencing of Brachybacterium huguangmaarense BRM-3, Isolated from Betula schmidtii.</title>
        <authorList>
            <person name="Haam D."/>
        </authorList>
    </citation>
    <scope>NUCLEOTIDE SEQUENCE</scope>
    <source>
        <strain evidence="1">BRM-3</strain>
    </source>
</reference>
<accession>A0ABY6FYM8</accession>
<organism evidence="1 2">
    <name type="scientific">Brachybacterium huguangmaarense</name>
    <dbReference type="NCBI Taxonomy" id="1652028"/>
    <lineage>
        <taxon>Bacteria</taxon>
        <taxon>Bacillati</taxon>
        <taxon>Actinomycetota</taxon>
        <taxon>Actinomycetes</taxon>
        <taxon>Micrococcales</taxon>
        <taxon>Dermabacteraceae</taxon>
        <taxon>Brachybacterium</taxon>
    </lineage>
</organism>
<sequence>MFRPDHDIALLTCRPNDEIEQEFTAAMDVLGAEKERPRAAAA</sequence>
<keyword evidence="2" id="KW-1185">Reference proteome</keyword>
<gene>
    <name evidence="1" type="ORF">BRM3_10400</name>
</gene>
<dbReference type="Proteomes" id="UP001164305">
    <property type="component" value="Chromosome"/>
</dbReference>
<dbReference type="RefSeq" id="WP_263593254.1">
    <property type="nucleotide sequence ID" value="NZ_CP107020.1"/>
</dbReference>
<evidence type="ECO:0000313" key="2">
    <source>
        <dbReference type="Proteomes" id="UP001164305"/>
    </source>
</evidence>
<proteinExistence type="predicted"/>
<name>A0ABY6FYM8_9MICO</name>
<evidence type="ECO:0000313" key="1">
    <source>
        <dbReference type="EMBL" id="UYG16041.1"/>
    </source>
</evidence>